<evidence type="ECO:0000313" key="2">
    <source>
        <dbReference type="EMBL" id="NUU29963.1"/>
    </source>
</evidence>
<accession>A0A850E2V9</accession>
<dbReference type="Proteomes" id="UP000539146">
    <property type="component" value="Unassembled WGS sequence"/>
</dbReference>
<reference evidence="2 3" key="1">
    <citation type="submission" date="2020-05" db="EMBL/GenBank/DDBJ databases">
        <title>Genome Sequencing of Type Strains.</title>
        <authorList>
            <person name="Lemaire J.F."/>
            <person name="Inderbitzin P."/>
            <person name="Gregorio O.A."/>
            <person name="Collins S.B."/>
            <person name="Wespe N."/>
            <person name="Knight-Connoni V."/>
        </authorList>
    </citation>
    <scope>NUCLEOTIDE SEQUENCE [LARGE SCALE GENOMIC DNA]</scope>
    <source>
        <strain evidence="2 3">DSM 20512</strain>
    </source>
</reference>
<dbReference type="EMBL" id="JABMCG010000126">
    <property type="protein sequence ID" value="NUU29963.1"/>
    <property type="molecule type" value="Genomic_DNA"/>
</dbReference>
<proteinExistence type="predicted"/>
<feature type="region of interest" description="Disordered" evidence="1">
    <location>
        <begin position="1"/>
        <end position="24"/>
    </location>
</feature>
<dbReference type="RefSeq" id="WP_175327017.1">
    <property type="nucleotide sequence ID" value="NZ_BAAAWP010000001.1"/>
</dbReference>
<name>A0A850E2V9_9MICO</name>
<gene>
    <name evidence="2" type="ORF">HP467_17870</name>
</gene>
<evidence type="ECO:0000256" key="1">
    <source>
        <dbReference type="SAM" id="MobiDB-lite"/>
    </source>
</evidence>
<feature type="compositionally biased region" description="Acidic residues" evidence="1">
    <location>
        <begin position="7"/>
        <end position="20"/>
    </location>
</feature>
<evidence type="ECO:0000313" key="3">
    <source>
        <dbReference type="Proteomes" id="UP000539146"/>
    </source>
</evidence>
<protein>
    <submittedName>
        <fullName evidence="2">Asp23/Gls24 family envelope stress response protein</fullName>
    </submittedName>
</protein>
<sequence>MNQDDLPVPDDDLSVPDDDLDGHSMEELAEYLDRGRNPIDPSIEGSAACRLALSNMQRLRELSLDALQHRADGESDRETGWVDRLLEAIRAEVRSGRDVPVSHPDPRLRLSMTEAAVQGIVRRAGDTMGGVVMGRCTLTGDLDVPGAPITVSVTAGLVYGHPAEETAERLRLAVTRALERHTELTVASIDVRFDDVFLP</sequence>
<organism evidence="2 3">
    <name type="scientific">Curtobacterium citreum</name>
    <dbReference type="NCBI Taxonomy" id="2036"/>
    <lineage>
        <taxon>Bacteria</taxon>
        <taxon>Bacillati</taxon>
        <taxon>Actinomycetota</taxon>
        <taxon>Actinomycetes</taxon>
        <taxon>Micrococcales</taxon>
        <taxon>Microbacteriaceae</taxon>
        <taxon>Curtobacterium</taxon>
    </lineage>
</organism>
<dbReference type="AlphaFoldDB" id="A0A850E2V9"/>
<comment type="caution">
    <text evidence="2">The sequence shown here is derived from an EMBL/GenBank/DDBJ whole genome shotgun (WGS) entry which is preliminary data.</text>
</comment>